<name>A0ABV2BUY1_9GAMM</name>
<dbReference type="InterPro" id="IPR015424">
    <property type="entry name" value="PyrdxlP-dep_Trfase"/>
</dbReference>
<dbReference type="SUPFAM" id="SSF53383">
    <property type="entry name" value="PLP-dependent transferases"/>
    <property type="match status" value="1"/>
</dbReference>
<dbReference type="PROSITE" id="PS00600">
    <property type="entry name" value="AA_TRANSFER_CLASS_3"/>
    <property type="match status" value="1"/>
</dbReference>
<dbReference type="EMBL" id="JBEVCJ010000013">
    <property type="protein sequence ID" value="MET1255736.1"/>
    <property type="molecule type" value="Genomic_DNA"/>
</dbReference>
<dbReference type="PANTHER" id="PTHR45688:SF13">
    <property type="entry name" value="ALANINE--GLYOXYLATE AMINOTRANSFERASE 2-LIKE"/>
    <property type="match status" value="1"/>
</dbReference>
<accession>A0ABV2BUY1</accession>
<dbReference type="Gene3D" id="3.90.1150.10">
    <property type="entry name" value="Aspartate Aminotransferase, domain 1"/>
    <property type="match status" value="1"/>
</dbReference>
<dbReference type="Proteomes" id="UP001548189">
    <property type="component" value="Unassembled WGS sequence"/>
</dbReference>
<protein>
    <submittedName>
        <fullName evidence="1">Aminotransferase class III-fold pyridoxal phosphate-dependent enzyme</fullName>
    </submittedName>
</protein>
<reference evidence="1 2" key="1">
    <citation type="submission" date="2024-06" db="EMBL/GenBank/DDBJ databases">
        <authorList>
            <person name="Li F."/>
        </authorList>
    </citation>
    <scope>NUCLEOTIDE SEQUENCE [LARGE SCALE GENOMIC DNA]</scope>
    <source>
        <strain evidence="1 2">GXAS 311</strain>
    </source>
</reference>
<dbReference type="InterPro" id="IPR015422">
    <property type="entry name" value="PyrdxlP-dep_Trfase_small"/>
</dbReference>
<dbReference type="SUPFAM" id="SSF56112">
    <property type="entry name" value="Protein kinase-like (PK-like)"/>
    <property type="match status" value="1"/>
</dbReference>
<dbReference type="InterPro" id="IPR011009">
    <property type="entry name" value="Kinase-like_dom_sf"/>
</dbReference>
<comment type="caution">
    <text evidence="1">The sequence shown here is derived from an EMBL/GenBank/DDBJ whole genome shotgun (WGS) entry which is preliminary data.</text>
</comment>
<proteinExistence type="predicted"/>
<evidence type="ECO:0000313" key="2">
    <source>
        <dbReference type="Proteomes" id="UP001548189"/>
    </source>
</evidence>
<dbReference type="InterPro" id="IPR015421">
    <property type="entry name" value="PyrdxlP-dep_Trfase_major"/>
</dbReference>
<dbReference type="GO" id="GO:0008483">
    <property type="term" value="F:transaminase activity"/>
    <property type="evidence" value="ECO:0007669"/>
    <property type="project" value="UniProtKB-KW"/>
</dbReference>
<dbReference type="Pfam" id="PF00202">
    <property type="entry name" value="Aminotran_3"/>
    <property type="match status" value="1"/>
</dbReference>
<evidence type="ECO:0000313" key="1">
    <source>
        <dbReference type="EMBL" id="MET1255736.1"/>
    </source>
</evidence>
<dbReference type="PANTHER" id="PTHR45688">
    <property type="match status" value="1"/>
</dbReference>
<keyword evidence="1" id="KW-0808">Transferase</keyword>
<dbReference type="InterPro" id="IPR005814">
    <property type="entry name" value="Aminotrans_3"/>
</dbReference>
<gene>
    <name evidence="1" type="ORF">ABVT43_11420</name>
</gene>
<dbReference type="Gene3D" id="3.40.640.10">
    <property type="entry name" value="Type I PLP-dependent aspartate aminotransferase-like (Major domain)"/>
    <property type="match status" value="1"/>
</dbReference>
<dbReference type="InterPro" id="IPR002575">
    <property type="entry name" value="Aminoglycoside_PTrfase"/>
</dbReference>
<dbReference type="CDD" id="cd00610">
    <property type="entry name" value="OAT_like"/>
    <property type="match status" value="1"/>
</dbReference>
<organism evidence="1 2">
    <name type="scientific">Aliikangiella maris</name>
    <dbReference type="NCBI Taxonomy" id="3162458"/>
    <lineage>
        <taxon>Bacteria</taxon>
        <taxon>Pseudomonadati</taxon>
        <taxon>Pseudomonadota</taxon>
        <taxon>Gammaproteobacteria</taxon>
        <taxon>Oceanospirillales</taxon>
        <taxon>Pleioneaceae</taxon>
        <taxon>Aliikangiella</taxon>
    </lineage>
</organism>
<sequence length="810" mass="90312">MNNPAVNDCQIKQTTPQLSDDQLLTFVKNHYDLEGILEKLPGYADYNRKLLTATGQAYVIKVANSQRHQSELTFENQLMQQLEKYAALSIDIPQLMPVLQIPAKQTQLPENDYPLVMLEIKDNNGNRCWLRVINFIEGQLWAESKIDNVHFYQSLGQVLGHIDKALVNYSHPCAHRYFEWNMQYANCVMRANEQYLRDLHGRELVTRVIALFESQVLPFSDILPKQVIYNDANDYNLLVNSDQKCLSGLIDFGDACFSWRIAELAIACAYAVLAPSDIVLHHQVNNKTNTNTKFNTIIRAITLSYHQINPLKSEEIDVLLPLICARLATSVCLSSREFAKDPENDYLLISQKGAWQALSTLMQLDQTSIILSLKFDCGFASKNEQQLINERQTLLSENLSLAYRTPLKIVRGKSVYLYSESGERYLDMVNNVCHVGHCHPHVVSAGQKQMTLLNTNTRYLHDNIIQFAKKLTATMPAKLSVCMFVNSGSEANELAIRLARAHTQRKAMVVVEGAYHGNSNACIDISPYKFDGPGGNGAPDWVKQTIVPDPYYGRYQGSDEKIGEQYALDVQRVVNEFAAENNPVAAFICESIQGVGGQIVHPQGYLQQVYRIIRQAGGVCIADEVQVGMGRVGTHWWAFQTQAVIPDIVTIGKPIGNGHPLAAVVTTSEIARSFVSGMEYFNTFGGNPVSCAIGLAVMEVIENEKLMANALSVGDYLKQGLKALGEKFSIIGDVRGTGLFIGAEFVIDRKTKAPAAEQLAYVIEEMKACGILLSTEGPRHNVLKIKPPMVFSRDDAEHFLLTLAEVLSKL</sequence>
<dbReference type="InterPro" id="IPR049704">
    <property type="entry name" value="Aminotrans_3_PPA_site"/>
</dbReference>
<dbReference type="Pfam" id="PF01636">
    <property type="entry name" value="APH"/>
    <property type="match status" value="1"/>
</dbReference>
<keyword evidence="2" id="KW-1185">Reference proteome</keyword>
<dbReference type="Gene3D" id="3.90.1200.10">
    <property type="match status" value="1"/>
</dbReference>
<keyword evidence="1" id="KW-0032">Aminotransferase</keyword>